<dbReference type="InterPro" id="IPR027417">
    <property type="entry name" value="P-loop_NTPase"/>
</dbReference>
<dbReference type="EMBL" id="GEDC01028136">
    <property type="protein sequence ID" value="JAS09162.1"/>
    <property type="molecule type" value="Transcribed_RNA"/>
</dbReference>
<dbReference type="Pfam" id="PF26026">
    <property type="entry name" value="RNA_hel_CTD"/>
    <property type="match status" value="1"/>
</dbReference>
<evidence type="ECO:0000256" key="2">
    <source>
        <dbReference type="ARBA" id="ARBA00022801"/>
    </source>
</evidence>
<dbReference type="PANTHER" id="PTHR18934:SF213">
    <property type="entry name" value="3'-5' RNA HELICASE YTHDC2"/>
    <property type="match status" value="1"/>
</dbReference>
<dbReference type="Gene3D" id="3.40.50.300">
    <property type="entry name" value="P-loop containing nucleotide triphosphate hydrolases"/>
    <property type="match status" value="2"/>
</dbReference>
<feature type="domain" description="YTH" evidence="6">
    <location>
        <begin position="1191"/>
        <end position="1323"/>
    </location>
</feature>
<dbReference type="SMART" id="SM00248">
    <property type="entry name" value="ANK"/>
    <property type="match status" value="1"/>
</dbReference>
<evidence type="ECO:0000313" key="10">
    <source>
        <dbReference type="EMBL" id="JAS09162.1"/>
    </source>
</evidence>
<keyword evidence="4" id="KW-0067">ATP-binding</keyword>
<dbReference type="InterPro" id="IPR001650">
    <property type="entry name" value="Helicase_C-like"/>
</dbReference>
<feature type="domain" description="Helicase C-terminal" evidence="9">
    <location>
        <begin position="569"/>
        <end position="741"/>
    </location>
</feature>
<keyword evidence="1" id="KW-0547">Nucleotide-binding</keyword>
<dbReference type="Pfam" id="PF01424">
    <property type="entry name" value="R3H"/>
    <property type="match status" value="1"/>
</dbReference>
<dbReference type="Pfam" id="PF00023">
    <property type="entry name" value="Ank"/>
    <property type="match status" value="1"/>
</dbReference>
<dbReference type="PANTHER" id="PTHR18934">
    <property type="entry name" value="ATP-DEPENDENT RNA HELICASE"/>
    <property type="match status" value="1"/>
</dbReference>
<dbReference type="SMART" id="SM00490">
    <property type="entry name" value="HELICc"/>
    <property type="match status" value="1"/>
</dbReference>
<dbReference type="PROSITE" id="PS51192">
    <property type="entry name" value="HELICASE_ATP_BIND_1"/>
    <property type="match status" value="1"/>
</dbReference>
<dbReference type="Pfam" id="PF04146">
    <property type="entry name" value="YTH"/>
    <property type="match status" value="1"/>
</dbReference>
<dbReference type="InterPro" id="IPR002110">
    <property type="entry name" value="Ankyrin_rpt"/>
</dbReference>
<gene>
    <name evidence="10" type="ORF">g.27368</name>
</gene>
<dbReference type="InterPro" id="IPR011709">
    <property type="entry name" value="DEAD-box_helicase_OB_fold"/>
</dbReference>
<dbReference type="InterPro" id="IPR048333">
    <property type="entry name" value="HA2_WH"/>
</dbReference>
<dbReference type="PROSITE" id="PS50297">
    <property type="entry name" value="ANK_REP_REGION"/>
    <property type="match status" value="1"/>
</dbReference>
<sequence length="1359" mass="153382">MSKKNKSHSPVSTEVEEAIGVVFKQFLLTQNKEFEFPSSFFSNERAHVHALARQLGIKSKSRGKGLNRFVTIFKQNSSTIIRKDTSISLNRTSRKAICNLILTYPITPKERHDLLPVTERDRSYVPEASFRESVRAIGRLTISSAMIPPSSVNLELIPCRKSLPIWPMKDQIIQEINSHSVVIITGETASGKTTQVPQMIMDYCEKFNRPCKIICSQPHRISAVTLAERVSLERNENLSQAVGFQIQLESNVSPRTVLTYTTYQTLLRTLLGGDSLLSSVTHIFIDEIQEREKLSDFILVILRDAIAKYKGLKLILMSASYDSKIFAKYFNNCPVITVPGRLYEVQEYFLEDILKTLGYMTDQLLKVKIHNDKKNKQLQELEKWMSESSTAGNTAVGNKHSNIPMLHQHIDLLAQNQPEKVELEKKLAELLDNLIHECWFEGTDKAFTHLTQLIFCENISPDYQHSTTGLTPLMAAAFRGDLTVVDMLLSLGADCNIQCSNKMSALDFARKGGHNEVFGLIEAHEALYEGEQPEIIRTEVEISAENKQLLDTYYNSTNNYEIDNNLVLAVLQHIHSSGKKGAVLIFLPGYEAIVNLREKITSNDTMFLEFGKLFIVVLHSKLQTIDQKQIFKPVPSGYRKIILATKIAETSITIDDVTFVIDTGLIMQKCYNPVTNNIMLKNKWISQDSVRQRKSHAGRSQPGVCFHLFSSAQYRSMESTKVSGLLHEPLQDLCLSTKLLAPPNTPIADFLGRAIEPPSFHIIRNSVQLLKTIDALDPWEDLTELGHHLLEIPLEPRLGKTIIYGVILKCLDPVLTIVSCISIGDPFLHPSKRNLKRLASMERKKFAANTFSDHMALLRVFQGWQAAKHNQSEKAFCEKHFVNGARLELITIKRTQVLSQLRSCGFVKIRGSGDIRDVNMHSDNWPVVKAALVGGLYPNLARIDRDDYTLRTQKEFKVLLHPCSTLRDTTKSIIGINAAHASTISKFPSDWIVYEELNKLEHTTHIKTCTVVSPITLAIFGGPSRLSSDAFADTDPLIEEIDSDSDNDDLPPNQTALLKLDDWITFSADSEAGHMALQLRIKWHTLLSKRLRMVNKPWNQADETVMKTLVSVLSAEEQALGLEQPQGVGQRPRTIDIKFQPNTKFFDEEFDNNDESNNAFLSTIENSGARFPNQRWVPDAAQNKNDQDNRTQYFVIKVGHLKSLEHSMRKGIWSFTPNTERKILQSYKAGKTIILIFGLQSSGHFQGYARLTGDKVESSEVLADVPGSNLNPPLPIEWLKQGNIPFPATRHLVNPYCDNNKVQASRDGQELEPNVGKALCKLWDNPLPGRTVLQSSQNYHGRPIRGRFHQGSHYLIYDT</sequence>
<dbReference type="PROSITE" id="PS50088">
    <property type="entry name" value="ANK_REPEAT"/>
    <property type="match status" value="1"/>
</dbReference>
<dbReference type="CDD" id="cd18791">
    <property type="entry name" value="SF2_C_RHA"/>
    <property type="match status" value="1"/>
</dbReference>
<evidence type="ECO:0000259" key="8">
    <source>
        <dbReference type="PROSITE" id="PS51192"/>
    </source>
</evidence>
<evidence type="ECO:0000256" key="4">
    <source>
        <dbReference type="ARBA" id="ARBA00022840"/>
    </source>
</evidence>
<dbReference type="Pfam" id="PF07717">
    <property type="entry name" value="OB_NTP_bind"/>
    <property type="match status" value="1"/>
</dbReference>
<name>A0A1B6C6P5_9HEMI</name>
<dbReference type="FunFam" id="1.20.120.1080:FF:000008">
    <property type="entry name" value="probable ATP-dependent RNA helicase YTHDC2"/>
    <property type="match status" value="1"/>
</dbReference>
<protein>
    <recommendedName>
        <fullName evidence="11">RNA helicase</fullName>
    </recommendedName>
</protein>
<feature type="domain" description="R3H" evidence="7">
    <location>
        <begin position="9"/>
        <end position="76"/>
    </location>
</feature>
<dbReference type="InterPro" id="IPR014001">
    <property type="entry name" value="Helicase_ATP-bd"/>
</dbReference>
<feature type="domain" description="Helicase ATP-binding" evidence="8">
    <location>
        <begin position="173"/>
        <end position="339"/>
    </location>
</feature>
<evidence type="ECO:0008006" key="11">
    <source>
        <dbReference type="Google" id="ProtNLM"/>
    </source>
</evidence>
<accession>A0A1B6C6P5</accession>
<dbReference type="Gene3D" id="3.10.590.10">
    <property type="entry name" value="ph1033 like domains"/>
    <property type="match status" value="1"/>
</dbReference>
<dbReference type="SUPFAM" id="SSF82708">
    <property type="entry name" value="R3H domain"/>
    <property type="match status" value="1"/>
</dbReference>
<feature type="repeat" description="ANK" evidence="5">
    <location>
        <begin position="468"/>
        <end position="500"/>
    </location>
</feature>
<dbReference type="Pfam" id="PF21010">
    <property type="entry name" value="HA2_C"/>
    <property type="match status" value="1"/>
</dbReference>
<dbReference type="InterPro" id="IPR036770">
    <property type="entry name" value="Ankyrin_rpt-contain_sf"/>
</dbReference>
<dbReference type="GO" id="GO:0004386">
    <property type="term" value="F:helicase activity"/>
    <property type="evidence" value="ECO:0007669"/>
    <property type="project" value="TreeGrafter"/>
</dbReference>
<reference evidence="10" key="1">
    <citation type="submission" date="2015-12" db="EMBL/GenBank/DDBJ databases">
        <title>De novo transcriptome assembly of four potential Pierce s Disease insect vectors from Arizona vineyards.</title>
        <authorList>
            <person name="Tassone E.E."/>
        </authorList>
    </citation>
    <scope>NUCLEOTIDE SEQUENCE</scope>
</reference>
<dbReference type="Gene3D" id="3.30.1370.50">
    <property type="entry name" value="R3H-like domain"/>
    <property type="match status" value="1"/>
</dbReference>
<dbReference type="InterPro" id="IPR007502">
    <property type="entry name" value="Helicase-assoc_dom"/>
</dbReference>
<keyword evidence="2" id="KW-0378">Hydrolase</keyword>
<keyword evidence="5" id="KW-0040">ANK repeat</keyword>
<dbReference type="PROSITE" id="PS50882">
    <property type="entry name" value="YTH"/>
    <property type="match status" value="1"/>
</dbReference>
<dbReference type="SUPFAM" id="SSF48403">
    <property type="entry name" value="Ankyrin repeat"/>
    <property type="match status" value="1"/>
</dbReference>
<evidence type="ECO:0000259" key="9">
    <source>
        <dbReference type="PROSITE" id="PS51194"/>
    </source>
</evidence>
<dbReference type="Gene3D" id="1.25.40.20">
    <property type="entry name" value="Ankyrin repeat-containing domain"/>
    <property type="match status" value="1"/>
</dbReference>
<evidence type="ECO:0000256" key="3">
    <source>
        <dbReference type="ARBA" id="ARBA00022806"/>
    </source>
</evidence>
<dbReference type="PROSITE" id="PS51194">
    <property type="entry name" value="HELICASE_CTER"/>
    <property type="match status" value="1"/>
</dbReference>
<dbReference type="InterPro" id="IPR059023">
    <property type="entry name" value="RNA_hel_CTD"/>
</dbReference>
<dbReference type="GO" id="GO:0005524">
    <property type="term" value="F:ATP binding"/>
    <property type="evidence" value="ECO:0007669"/>
    <property type="project" value="UniProtKB-KW"/>
</dbReference>
<dbReference type="GO" id="GO:0003723">
    <property type="term" value="F:RNA binding"/>
    <property type="evidence" value="ECO:0007669"/>
    <property type="project" value="InterPro"/>
</dbReference>
<dbReference type="InterPro" id="IPR007275">
    <property type="entry name" value="YTH_domain"/>
</dbReference>
<dbReference type="Gene3D" id="1.20.120.1080">
    <property type="match status" value="1"/>
</dbReference>
<dbReference type="Pfam" id="PF04408">
    <property type="entry name" value="WHD_HA2"/>
    <property type="match status" value="1"/>
</dbReference>
<evidence type="ECO:0000259" key="7">
    <source>
        <dbReference type="PROSITE" id="PS51061"/>
    </source>
</evidence>
<dbReference type="PROSITE" id="PS51061">
    <property type="entry name" value="R3H"/>
    <property type="match status" value="1"/>
</dbReference>
<evidence type="ECO:0000256" key="1">
    <source>
        <dbReference type="ARBA" id="ARBA00022741"/>
    </source>
</evidence>
<proteinExistence type="predicted"/>
<dbReference type="Pfam" id="PF00271">
    <property type="entry name" value="Helicase_C"/>
    <property type="match status" value="1"/>
</dbReference>
<dbReference type="SMART" id="SM00847">
    <property type="entry name" value="HA2"/>
    <property type="match status" value="1"/>
</dbReference>
<dbReference type="InterPro" id="IPR036867">
    <property type="entry name" value="R3H_dom_sf"/>
</dbReference>
<dbReference type="SUPFAM" id="SSF52540">
    <property type="entry name" value="P-loop containing nucleoside triphosphate hydrolases"/>
    <property type="match status" value="2"/>
</dbReference>
<dbReference type="CDD" id="cd21134">
    <property type="entry name" value="YTH"/>
    <property type="match status" value="1"/>
</dbReference>
<keyword evidence="3" id="KW-0347">Helicase</keyword>
<evidence type="ECO:0000259" key="6">
    <source>
        <dbReference type="PROSITE" id="PS50882"/>
    </source>
</evidence>
<organism evidence="10">
    <name type="scientific">Clastoptera arizonana</name>
    <name type="common">Arizona spittle bug</name>
    <dbReference type="NCBI Taxonomy" id="38151"/>
    <lineage>
        <taxon>Eukaryota</taxon>
        <taxon>Metazoa</taxon>
        <taxon>Ecdysozoa</taxon>
        <taxon>Arthropoda</taxon>
        <taxon>Hexapoda</taxon>
        <taxon>Insecta</taxon>
        <taxon>Pterygota</taxon>
        <taxon>Neoptera</taxon>
        <taxon>Paraneoptera</taxon>
        <taxon>Hemiptera</taxon>
        <taxon>Auchenorrhyncha</taxon>
        <taxon>Cercopoidea</taxon>
        <taxon>Clastopteridae</taxon>
        <taxon>Clastoptera</taxon>
    </lineage>
</organism>
<dbReference type="SMART" id="SM00393">
    <property type="entry name" value="R3H"/>
    <property type="match status" value="1"/>
</dbReference>
<dbReference type="SMART" id="SM00487">
    <property type="entry name" value="DEXDc"/>
    <property type="match status" value="1"/>
</dbReference>
<evidence type="ECO:0000256" key="5">
    <source>
        <dbReference type="PROSITE-ProRule" id="PRU00023"/>
    </source>
</evidence>
<dbReference type="InterPro" id="IPR001374">
    <property type="entry name" value="R3H_dom"/>
</dbReference>